<dbReference type="Proteomes" id="UP000327085">
    <property type="component" value="Chromosome 1"/>
</dbReference>
<organism evidence="1 2">
    <name type="scientific">Prunus dulcis</name>
    <name type="common">Almond</name>
    <name type="synonym">Amygdalus dulcis</name>
    <dbReference type="NCBI Taxonomy" id="3755"/>
    <lineage>
        <taxon>Eukaryota</taxon>
        <taxon>Viridiplantae</taxon>
        <taxon>Streptophyta</taxon>
        <taxon>Embryophyta</taxon>
        <taxon>Tracheophyta</taxon>
        <taxon>Spermatophyta</taxon>
        <taxon>Magnoliopsida</taxon>
        <taxon>eudicotyledons</taxon>
        <taxon>Gunneridae</taxon>
        <taxon>Pentapetalae</taxon>
        <taxon>rosids</taxon>
        <taxon>fabids</taxon>
        <taxon>Rosales</taxon>
        <taxon>Rosaceae</taxon>
        <taxon>Amygdaloideae</taxon>
        <taxon>Amygdaleae</taxon>
        <taxon>Prunus</taxon>
    </lineage>
</organism>
<dbReference type="EMBL" id="CABIKO010000311">
    <property type="protein sequence ID" value="VVA33946.1"/>
    <property type="molecule type" value="Genomic_DNA"/>
</dbReference>
<accession>A0A5E4G2L2</accession>
<name>A0A5E4G2L2_PRUDU</name>
<dbReference type="AlphaFoldDB" id="A0A5E4G2L2"/>
<evidence type="ECO:0000313" key="2">
    <source>
        <dbReference type="Proteomes" id="UP000327085"/>
    </source>
</evidence>
<proteinExistence type="predicted"/>
<dbReference type="Gramene" id="VVA33946">
    <property type="protein sequence ID" value="VVA33946"/>
    <property type="gene ID" value="Prudul26B009056"/>
</dbReference>
<gene>
    <name evidence="1" type="ORF">ALMOND_2B009056</name>
</gene>
<dbReference type="OMA" id="DPISTTF"/>
<sequence>MRFTSTSEKDPISTTFDEKPISTCGINTMSRAVKRKIQKIKPVVEYKKRGRPHGKAAVEMQSYISVLARTRVPFVDKQWTQLPKDMKEQIWKAGEMCYVIG</sequence>
<reference evidence="2" key="1">
    <citation type="journal article" date="2020" name="Plant J.">
        <title>Transposons played a major role in the diversification between the closely related almond and peach genomes: results from the almond genome sequence.</title>
        <authorList>
            <person name="Alioto T."/>
            <person name="Alexiou K.G."/>
            <person name="Bardil A."/>
            <person name="Barteri F."/>
            <person name="Castanera R."/>
            <person name="Cruz F."/>
            <person name="Dhingra A."/>
            <person name="Duval H."/>
            <person name="Fernandez I Marti A."/>
            <person name="Frias L."/>
            <person name="Galan B."/>
            <person name="Garcia J.L."/>
            <person name="Howad W."/>
            <person name="Gomez-Garrido J."/>
            <person name="Gut M."/>
            <person name="Julca I."/>
            <person name="Morata J."/>
            <person name="Puigdomenech P."/>
            <person name="Ribeca P."/>
            <person name="Rubio Cabetas M.J."/>
            <person name="Vlasova A."/>
            <person name="Wirthensohn M."/>
            <person name="Garcia-Mas J."/>
            <person name="Gabaldon T."/>
            <person name="Casacuberta J.M."/>
            <person name="Arus P."/>
        </authorList>
    </citation>
    <scope>NUCLEOTIDE SEQUENCE [LARGE SCALE GENOMIC DNA]</scope>
    <source>
        <strain evidence="2">cv. Texas</strain>
    </source>
</reference>
<protein>
    <submittedName>
        <fullName evidence="1">PREDICTED: PRUPE_6G193600</fullName>
    </submittedName>
</protein>
<dbReference type="InParanoid" id="A0A5E4G2L2"/>
<evidence type="ECO:0000313" key="1">
    <source>
        <dbReference type="EMBL" id="VVA33946.1"/>
    </source>
</evidence>